<evidence type="ECO:0000313" key="1">
    <source>
        <dbReference type="EMBL" id="GMF31585.1"/>
    </source>
</evidence>
<accession>A0A9W6UFD6</accession>
<gene>
    <name evidence="1" type="ORF">Plil01_001350500</name>
</gene>
<organism evidence="1 2">
    <name type="scientific">Phytophthora lilii</name>
    <dbReference type="NCBI Taxonomy" id="2077276"/>
    <lineage>
        <taxon>Eukaryota</taxon>
        <taxon>Sar</taxon>
        <taxon>Stramenopiles</taxon>
        <taxon>Oomycota</taxon>
        <taxon>Peronosporomycetes</taxon>
        <taxon>Peronosporales</taxon>
        <taxon>Peronosporaceae</taxon>
        <taxon>Phytophthora</taxon>
    </lineage>
</organism>
<name>A0A9W6UFD6_9STRA</name>
<dbReference type="AlphaFoldDB" id="A0A9W6UFD6"/>
<comment type="caution">
    <text evidence="1">The sequence shown here is derived from an EMBL/GenBank/DDBJ whole genome shotgun (WGS) entry which is preliminary data.</text>
</comment>
<keyword evidence="2" id="KW-1185">Reference proteome</keyword>
<dbReference type="Proteomes" id="UP001165083">
    <property type="component" value="Unassembled WGS sequence"/>
</dbReference>
<protein>
    <submittedName>
        <fullName evidence="1">Unnamed protein product</fullName>
    </submittedName>
</protein>
<reference evidence="1" key="1">
    <citation type="submission" date="2023-04" db="EMBL/GenBank/DDBJ databases">
        <title>Phytophthora lilii NBRC 32176.</title>
        <authorList>
            <person name="Ichikawa N."/>
            <person name="Sato H."/>
            <person name="Tonouchi N."/>
        </authorList>
    </citation>
    <scope>NUCLEOTIDE SEQUENCE</scope>
    <source>
        <strain evidence="1">NBRC 32176</strain>
    </source>
</reference>
<proteinExistence type="predicted"/>
<evidence type="ECO:0000313" key="2">
    <source>
        <dbReference type="Proteomes" id="UP001165083"/>
    </source>
</evidence>
<dbReference type="EMBL" id="BSXW01000916">
    <property type="protein sequence ID" value="GMF31585.1"/>
    <property type="molecule type" value="Genomic_DNA"/>
</dbReference>
<sequence>MMEIVVAHGFCGKNFFKYAVVIGNNDISSWFELLSSLKVISSTQVLVRPPHQDQQPESNFFNTGLTKTCVEEITFRLLSNSNHDEMSLLPITTAYLKKFFPQNPCATTISIIRVVNDDHP</sequence>